<comment type="caution">
    <text evidence="4">The sequence shown here is derived from an EMBL/GenBank/DDBJ whole genome shotgun (WGS) entry which is preliminary data.</text>
</comment>
<dbReference type="NCBIfam" id="NF004826">
    <property type="entry name" value="PRK06182.1"/>
    <property type="match status" value="1"/>
</dbReference>
<dbReference type="Pfam" id="PF00106">
    <property type="entry name" value="adh_short"/>
    <property type="match status" value="1"/>
</dbReference>
<organism evidence="4 5">
    <name type="scientific">Lentilactobacillus senioris DSM 24302 = JCM 17472</name>
    <dbReference type="NCBI Taxonomy" id="1423802"/>
    <lineage>
        <taxon>Bacteria</taxon>
        <taxon>Bacillati</taxon>
        <taxon>Bacillota</taxon>
        <taxon>Bacilli</taxon>
        <taxon>Lactobacillales</taxon>
        <taxon>Lactobacillaceae</taxon>
        <taxon>Lentilactobacillus</taxon>
    </lineage>
</organism>
<dbReference type="GO" id="GO:0016491">
    <property type="term" value="F:oxidoreductase activity"/>
    <property type="evidence" value="ECO:0007669"/>
    <property type="project" value="UniProtKB-KW"/>
</dbReference>
<protein>
    <submittedName>
        <fullName evidence="4">Short chain dehydrogenase</fullName>
    </submittedName>
</protein>
<dbReference type="STRING" id="1423802.FC56_GL001464"/>
<dbReference type="InterPro" id="IPR002347">
    <property type="entry name" value="SDR_fam"/>
</dbReference>
<dbReference type="SUPFAM" id="SSF51735">
    <property type="entry name" value="NAD(P)-binding Rossmann-fold domains"/>
    <property type="match status" value="1"/>
</dbReference>
<evidence type="ECO:0000256" key="2">
    <source>
        <dbReference type="ARBA" id="ARBA00023002"/>
    </source>
</evidence>
<proteinExistence type="inferred from homology"/>
<dbReference type="CDD" id="cd05374">
    <property type="entry name" value="17beta-HSD-like_SDR_c"/>
    <property type="match status" value="1"/>
</dbReference>
<dbReference type="InterPro" id="IPR020904">
    <property type="entry name" value="Sc_DH/Rdtase_CS"/>
</dbReference>
<dbReference type="PANTHER" id="PTHR44169:SF6">
    <property type="entry name" value="NADPH-DEPENDENT 1-ACYLDIHYDROXYACETONE PHOSPHATE REDUCTASE"/>
    <property type="match status" value="1"/>
</dbReference>
<evidence type="ECO:0000313" key="5">
    <source>
        <dbReference type="Proteomes" id="UP000051256"/>
    </source>
</evidence>
<evidence type="ECO:0000313" key="4">
    <source>
        <dbReference type="EMBL" id="KRM94507.1"/>
    </source>
</evidence>
<keyword evidence="2" id="KW-0560">Oxidoreductase</keyword>
<dbReference type="PRINTS" id="PR00080">
    <property type="entry name" value="SDRFAMILY"/>
</dbReference>
<keyword evidence="5" id="KW-1185">Reference proteome</keyword>
<name>A0A0R2D226_9LACO</name>
<evidence type="ECO:0000256" key="3">
    <source>
        <dbReference type="RuleBase" id="RU000363"/>
    </source>
</evidence>
<comment type="similarity">
    <text evidence="1 3">Belongs to the short-chain dehydrogenases/reductases (SDR) family.</text>
</comment>
<dbReference type="InterPro" id="IPR036291">
    <property type="entry name" value="NAD(P)-bd_dom_sf"/>
</dbReference>
<dbReference type="RefSeq" id="WP_056977750.1">
    <property type="nucleotide sequence ID" value="NZ_AYZR01000004.1"/>
</dbReference>
<dbReference type="PROSITE" id="PS00061">
    <property type="entry name" value="ADH_SHORT"/>
    <property type="match status" value="1"/>
</dbReference>
<evidence type="ECO:0000256" key="1">
    <source>
        <dbReference type="ARBA" id="ARBA00006484"/>
    </source>
</evidence>
<dbReference type="PRINTS" id="PR00081">
    <property type="entry name" value="GDHRDH"/>
</dbReference>
<dbReference type="Gene3D" id="3.40.50.720">
    <property type="entry name" value="NAD(P)-binding Rossmann-like Domain"/>
    <property type="match status" value="1"/>
</dbReference>
<dbReference type="EMBL" id="AYZR01000004">
    <property type="protein sequence ID" value="KRM94507.1"/>
    <property type="molecule type" value="Genomic_DNA"/>
</dbReference>
<dbReference type="AlphaFoldDB" id="A0A0R2D226"/>
<accession>A0A0R2D226</accession>
<sequence>MERNVAIVTGASSGIGMQIAKNLKRNGFNVFGLARRVDKMNALDNLGINTMYLDVADEDSVDAAIKQIVAQTGRIDVLVNNAGYGSFGAVEEVPLEEGEYQFKVNVFGTMKMIQAVLPTMREQHSGRIINISSVDGKIAQLMGSWYVGSKFAIEGISDALRLELKPFGIDVIVVEPGVVASEWSAVAMDKLVDSSANGPYAGMARQAQNFMTATSQFASQPRVVARLVDMAAISRRPKTRYAGGAGAKLGLCARKVLSDRAMDALMTAMYRYTSKMVNHEIAINR</sequence>
<dbReference type="PATRIC" id="fig|1423802.4.peg.1482"/>
<dbReference type="PANTHER" id="PTHR44169">
    <property type="entry name" value="NADPH-DEPENDENT 1-ACYLDIHYDROXYACETONE PHOSPHATE REDUCTASE"/>
    <property type="match status" value="1"/>
</dbReference>
<dbReference type="Proteomes" id="UP000051256">
    <property type="component" value="Unassembled WGS sequence"/>
</dbReference>
<reference evidence="4 5" key="1">
    <citation type="journal article" date="2015" name="Genome Announc.">
        <title>Expanding the biotechnology potential of lactobacilli through comparative genomics of 213 strains and associated genera.</title>
        <authorList>
            <person name="Sun Z."/>
            <person name="Harris H.M."/>
            <person name="McCann A."/>
            <person name="Guo C."/>
            <person name="Argimon S."/>
            <person name="Zhang W."/>
            <person name="Yang X."/>
            <person name="Jeffery I.B."/>
            <person name="Cooney J.C."/>
            <person name="Kagawa T.F."/>
            <person name="Liu W."/>
            <person name="Song Y."/>
            <person name="Salvetti E."/>
            <person name="Wrobel A."/>
            <person name="Rasinkangas P."/>
            <person name="Parkhill J."/>
            <person name="Rea M.C."/>
            <person name="O'Sullivan O."/>
            <person name="Ritari J."/>
            <person name="Douillard F.P."/>
            <person name="Paul Ross R."/>
            <person name="Yang R."/>
            <person name="Briner A.E."/>
            <person name="Felis G.E."/>
            <person name="de Vos W.M."/>
            <person name="Barrangou R."/>
            <person name="Klaenhammer T.R."/>
            <person name="Caufield P.W."/>
            <person name="Cui Y."/>
            <person name="Zhang H."/>
            <person name="O'Toole P.W."/>
        </authorList>
    </citation>
    <scope>NUCLEOTIDE SEQUENCE [LARGE SCALE GENOMIC DNA]</scope>
    <source>
        <strain evidence="4 5">DSM 24302</strain>
    </source>
</reference>
<gene>
    <name evidence="4" type="ORF">FC56_GL001464</name>
</gene>